<accession>A0A3N4HN71</accession>
<dbReference type="AlphaFoldDB" id="A0A3N4HN71"/>
<name>A0A3N4HN71_ASCIM</name>
<evidence type="ECO:0000313" key="2">
    <source>
        <dbReference type="Proteomes" id="UP000275078"/>
    </source>
</evidence>
<proteinExistence type="predicted"/>
<dbReference type="EMBL" id="ML119767">
    <property type="protein sequence ID" value="RPA75273.1"/>
    <property type="molecule type" value="Genomic_DNA"/>
</dbReference>
<sequence>MMPMLNGYEYSEPNGMVIAPTSPGHQVRIEIDWVGKDSRSTTTKMPTSERWVPPPSCLLEKELDEDIGVLRRLEMATFGCQIGYRAVLVSTRRPTSNCPPKVLSLRRSSRYKASPNPSSKAHLITFTHLFHHHPTIQVQSSTFTMQFTKLTILAGTFLFSFAMAAPTASTLTKTFALPAEAAKAKCTTELSCDTSGTCSASLKCSW</sequence>
<keyword evidence="2" id="KW-1185">Reference proteome</keyword>
<dbReference type="Proteomes" id="UP000275078">
    <property type="component" value="Unassembled WGS sequence"/>
</dbReference>
<organism evidence="1 2">
    <name type="scientific">Ascobolus immersus RN42</name>
    <dbReference type="NCBI Taxonomy" id="1160509"/>
    <lineage>
        <taxon>Eukaryota</taxon>
        <taxon>Fungi</taxon>
        <taxon>Dikarya</taxon>
        <taxon>Ascomycota</taxon>
        <taxon>Pezizomycotina</taxon>
        <taxon>Pezizomycetes</taxon>
        <taxon>Pezizales</taxon>
        <taxon>Ascobolaceae</taxon>
        <taxon>Ascobolus</taxon>
    </lineage>
</organism>
<gene>
    <name evidence="1" type="ORF">BJ508DRAFT_380141</name>
</gene>
<protein>
    <submittedName>
        <fullName evidence="1">Uncharacterized protein</fullName>
    </submittedName>
</protein>
<evidence type="ECO:0000313" key="1">
    <source>
        <dbReference type="EMBL" id="RPA75273.1"/>
    </source>
</evidence>
<reference evidence="1 2" key="1">
    <citation type="journal article" date="2018" name="Nat. Ecol. Evol.">
        <title>Pezizomycetes genomes reveal the molecular basis of ectomycorrhizal truffle lifestyle.</title>
        <authorList>
            <person name="Murat C."/>
            <person name="Payen T."/>
            <person name="Noel B."/>
            <person name="Kuo A."/>
            <person name="Morin E."/>
            <person name="Chen J."/>
            <person name="Kohler A."/>
            <person name="Krizsan K."/>
            <person name="Balestrini R."/>
            <person name="Da Silva C."/>
            <person name="Montanini B."/>
            <person name="Hainaut M."/>
            <person name="Levati E."/>
            <person name="Barry K.W."/>
            <person name="Belfiori B."/>
            <person name="Cichocki N."/>
            <person name="Clum A."/>
            <person name="Dockter R.B."/>
            <person name="Fauchery L."/>
            <person name="Guy J."/>
            <person name="Iotti M."/>
            <person name="Le Tacon F."/>
            <person name="Lindquist E.A."/>
            <person name="Lipzen A."/>
            <person name="Malagnac F."/>
            <person name="Mello A."/>
            <person name="Molinier V."/>
            <person name="Miyauchi S."/>
            <person name="Poulain J."/>
            <person name="Riccioni C."/>
            <person name="Rubini A."/>
            <person name="Sitrit Y."/>
            <person name="Splivallo R."/>
            <person name="Traeger S."/>
            <person name="Wang M."/>
            <person name="Zifcakova L."/>
            <person name="Wipf D."/>
            <person name="Zambonelli A."/>
            <person name="Paolocci F."/>
            <person name="Nowrousian M."/>
            <person name="Ottonello S."/>
            <person name="Baldrian P."/>
            <person name="Spatafora J.W."/>
            <person name="Henrissat B."/>
            <person name="Nagy L.G."/>
            <person name="Aury J.M."/>
            <person name="Wincker P."/>
            <person name="Grigoriev I.V."/>
            <person name="Bonfante P."/>
            <person name="Martin F.M."/>
        </authorList>
    </citation>
    <scope>NUCLEOTIDE SEQUENCE [LARGE SCALE GENOMIC DNA]</scope>
    <source>
        <strain evidence="1 2">RN42</strain>
    </source>
</reference>